<evidence type="ECO:0000313" key="1">
    <source>
        <dbReference type="EMBL" id="KAG0657490.1"/>
    </source>
</evidence>
<sequence length="132" mass="15526">MLNKWFQWTKLINEKGGTYKVVQCDRNVLKKQLYRNFWDVNFQLQDSMNHSISQFKESIHDTNCNKTNVFGCWIDLQNDILLFASRIIEKNGEISSTIKAIWLSDYKTKHISYMLSLYINLASISCFVSTVN</sequence>
<organism evidence="1 2">
    <name type="scientific">Maudiozyma exigua</name>
    <name type="common">Yeast</name>
    <name type="synonym">Kazachstania exigua</name>
    <dbReference type="NCBI Taxonomy" id="34358"/>
    <lineage>
        <taxon>Eukaryota</taxon>
        <taxon>Fungi</taxon>
        <taxon>Dikarya</taxon>
        <taxon>Ascomycota</taxon>
        <taxon>Saccharomycotina</taxon>
        <taxon>Saccharomycetes</taxon>
        <taxon>Saccharomycetales</taxon>
        <taxon>Saccharomycetaceae</taxon>
        <taxon>Maudiozyma</taxon>
    </lineage>
</organism>
<accession>A0A9P7B4A4</accession>
<dbReference type="OrthoDB" id="10327989at2759"/>
<dbReference type="Proteomes" id="UP000750334">
    <property type="component" value="Unassembled WGS sequence"/>
</dbReference>
<name>A0A9P7B4A4_MAUEX</name>
<reference evidence="1 2" key="1">
    <citation type="submission" date="2020-11" db="EMBL/GenBank/DDBJ databases">
        <title>Kefir isolates.</title>
        <authorList>
            <person name="Marcisauskas S."/>
            <person name="Kim Y."/>
            <person name="Blasche S."/>
        </authorList>
    </citation>
    <scope>NUCLEOTIDE SEQUENCE [LARGE SCALE GENOMIC DNA]</scope>
    <source>
        <strain evidence="1 2">OG2</strain>
    </source>
</reference>
<dbReference type="EMBL" id="PUHR01000236">
    <property type="protein sequence ID" value="KAG0657490.1"/>
    <property type="molecule type" value="Genomic_DNA"/>
</dbReference>
<keyword evidence="2" id="KW-1185">Reference proteome</keyword>
<evidence type="ECO:0000313" key="2">
    <source>
        <dbReference type="Proteomes" id="UP000750334"/>
    </source>
</evidence>
<comment type="caution">
    <text evidence="1">The sequence shown here is derived from an EMBL/GenBank/DDBJ whole genome shotgun (WGS) entry which is preliminary data.</text>
</comment>
<proteinExistence type="predicted"/>
<gene>
    <name evidence="1" type="ORF">C6P45_002428</name>
</gene>
<protein>
    <submittedName>
        <fullName evidence="1">Uncharacterized protein</fullName>
    </submittedName>
</protein>
<dbReference type="AlphaFoldDB" id="A0A9P7B4A4"/>